<evidence type="ECO:0000313" key="2">
    <source>
        <dbReference type="EMBL" id="OSJ12444.1"/>
    </source>
</evidence>
<feature type="region of interest" description="Disordered" evidence="1">
    <location>
        <begin position="1"/>
        <end position="55"/>
    </location>
</feature>
<reference evidence="2 3" key="1">
    <citation type="submission" date="2017-03" db="EMBL/GenBank/DDBJ databases">
        <title>Whole genome sequences of fourteen strains of Bradyrhizobium canariense and one strain of Bradyrhizobium japonicum isolated from Lupinus (Papilionoideae: Genisteae) species in Algeria.</title>
        <authorList>
            <person name="Crovadore J."/>
            <person name="Chekireb D."/>
            <person name="Brachmann A."/>
            <person name="Chablais R."/>
            <person name="Cochard B."/>
            <person name="Lefort F."/>
        </authorList>
    </citation>
    <scope>NUCLEOTIDE SEQUENCE [LARGE SCALE GENOMIC DNA]</scope>
    <source>
        <strain evidence="2 3">UBMA195</strain>
    </source>
</reference>
<dbReference type="OrthoDB" id="10002687at2"/>
<evidence type="ECO:0000313" key="3">
    <source>
        <dbReference type="Proteomes" id="UP000193553"/>
    </source>
</evidence>
<organism evidence="2 3">
    <name type="scientific">Bradyrhizobium canariense</name>
    <dbReference type="NCBI Taxonomy" id="255045"/>
    <lineage>
        <taxon>Bacteria</taxon>
        <taxon>Pseudomonadati</taxon>
        <taxon>Pseudomonadota</taxon>
        <taxon>Alphaproteobacteria</taxon>
        <taxon>Hyphomicrobiales</taxon>
        <taxon>Nitrobacteraceae</taxon>
        <taxon>Bradyrhizobium</taxon>
    </lineage>
</organism>
<comment type="caution">
    <text evidence="2">The sequence shown here is derived from an EMBL/GenBank/DDBJ whole genome shotgun (WGS) entry which is preliminary data.</text>
</comment>
<accession>A0A1X3H926</accession>
<protein>
    <submittedName>
        <fullName evidence="2">Uncharacterized protein</fullName>
    </submittedName>
</protein>
<proteinExistence type="predicted"/>
<sequence>MRNAVTTARQRGRASAKNGQNVAPAAPSEHNGIPQVERLKLEPPPKSPGTSRRGSKLTRAGLLLRYQAFLVGELETLSWYLYGDRNYALNLRINDQAVNVRCASGYVNGEYRHHARRKACPFFDKRKLPSRARAVLASLSIDVINAGDLP</sequence>
<dbReference type="Proteomes" id="UP000193553">
    <property type="component" value="Unassembled WGS sequence"/>
</dbReference>
<dbReference type="EMBL" id="NAFI01000166">
    <property type="protein sequence ID" value="OSJ12444.1"/>
    <property type="molecule type" value="Genomic_DNA"/>
</dbReference>
<evidence type="ECO:0000256" key="1">
    <source>
        <dbReference type="SAM" id="MobiDB-lite"/>
    </source>
</evidence>
<dbReference type="AlphaFoldDB" id="A0A1X3H926"/>
<gene>
    <name evidence="2" type="ORF">BSZ18_13030</name>
</gene>
<dbReference type="RefSeq" id="WP_085359724.1">
    <property type="nucleotide sequence ID" value="NZ_NAFD01000183.1"/>
</dbReference>
<name>A0A1X3H926_9BRAD</name>